<keyword evidence="16" id="KW-1185">Reference proteome</keyword>
<comment type="caution">
    <text evidence="15">The sequence shown here is derived from an EMBL/GenBank/DDBJ whole genome shotgun (WGS) entry which is preliminary data.</text>
</comment>
<organism evidence="15 16">
    <name type="scientific">Blautia segnis</name>
    <dbReference type="NCBI Taxonomy" id="2763030"/>
    <lineage>
        <taxon>Bacteria</taxon>
        <taxon>Bacillati</taxon>
        <taxon>Bacillota</taxon>
        <taxon>Clostridia</taxon>
        <taxon>Lachnospirales</taxon>
        <taxon>Lachnospiraceae</taxon>
        <taxon>Blautia</taxon>
    </lineage>
</organism>
<dbReference type="InterPro" id="IPR003395">
    <property type="entry name" value="RecF/RecN/SMC_N"/>
</dbReference>
<protein>
    <recommendedName>
        <fullName evidence="3 12">DNA replication and repair protein RecF</fullName>
    </recommendedName>
</protein>
<dbReference type="GO" id="GO:0009432">
    <property type="term" value="P:SOS response"/>
    <property type="evidence" value="ECO:0007669"/>
    <property type="project" value="UniProtKB-UniRule"/>
</dbReference>
<comment type="subcellular location">
    <subcellularLocation>
        <location evidence="1 12 13">Cytoplasm</location>
    </subcellularLocation>
</comment>
<evidence type="ECO:0000256" key="9">
    <source>
        <dbReference type="ARBA" id="ARBA00023125"/>
    </source>
</evidence>
<dbReference type="HAMAP" id="MF_00365">
    <property type="entry name" value="RecF"/>
    <property type="match status" value="1"/>
</dbReference>
<evidence type="ECO:0000256" key="1">
    <source>
        <dbReference type="ARBA" id="ARBA00004496"/>
    </source>
</evidence>
<sequence>MAYIESIKLSNFRNYESLELSFDKGTNIFYGDNAQGKTNILESVYLCGTSKSHKGSKDKEIIRFDQEESHIRMMVGKDSMTYKIDMHLRKNKAKGVAINGLPIKKARELLGVVNLVFFSPEDLNIIKNGPGERRRFMDAELCQLDKLYLTDLADYNHVLNQRNKLLKDMYRQPELGSTLDVWDMQLVTYGRKIIEKRREFVEALNEIIREIHRNLTGGIENIEVIYEPSVESEELEQSLWRNRDRDLRMKMTSSGPHRDDLMVSVNGIDIRKYGSQGQQRTAALSLKLSEIYLVEKIVHDKPVLLLDDVLSELDSSRQNYLLESIHDIQTMITCTGLDDFISHQFQINKVFHVVAGQVYLPHK</sequence>
<evidence type="ECO:0000313" key="16">
    <source>
        <dbReference type="Proteomes" id="UP000652847"/>
    </source>
</evidence>
<proteinExistence type="inferred from homology"/>
<keyword evidence="5 12" id="KW-0235">DNA replication</keyword>
<name>A0A8I0A969_9FIRM</name>
<evidence type="ECO:0000259" key="14">
    <source>
        <dbReference type="Pfam" id="PF02463"/>
    </source>
</evidence>
<keyword evidence="11 12" id="KW-0742">SOS response</keyword>
<gene>
    <name evidence="12 15" type="primary">recF</name>
    <name evidence="15" type="ORF">H8S54_03955</name>
</gene>
<dbReference type="RefSeq" id="WP_021924415.1">
    <property type="nucleotide sequence ID" value="NZ_JACOOT010000009.1"/>
</dbReference>
<dbReference type="GO" id="GO:0000731">
    <property type="term" value="P:DNA synthesis involved in DNA repair"/>
    <property type="evidence" value="ECO:0007669"/>
    <property type="project" value="TreeGrafter"/>
</dbReference>
<keyword evidence="10 12" id="KW-0234">DNA repair</keyword>
<dbReference type="PANTHER" id="PTHR32182:SF0">
    <property type="entry name" value="DNA REPLICATION AND REPAIR PROTEIN RECF"/>
    <property type="match status" value="1"/>
</dbReference>
<feature type="binding site" evidence="12">
    <location>
        <begin position="31"/>
        <end position="38"/>
    </location>
    <ligand>
        <name>ATP</name>
        <dbReference type="ChEBI" id="CHEBI:30616"/>
    </ligand>
</feature>
<dbReference type="InterPro" id="IPR042174">
    <property type="entry name" value="RecF_2"/>
</dbReference>
<evidence type="ECO:0000256" key="7">
    <source>
        <dbReference type="ARBA" id="ARBA00022763"/>
    </source>
</evidence>
<evidence type="ECO:0000313" key="15">
    <source>
        <dbReference type="EMBL" id="MBC5650290.1"/>
    </source>
</evidence>
<comment type="similarity">
    <text evidence="2 12 13">Belongs to the RecF family.</text>
</comment>
<evidence type="ECO:0000256" key="8">
    <source>
        <dbReference type="ARBA" id="ARBA00022840"/>
    </source>
</evidence>
<dbReference type="GO" id="GO:0003697">
    <property type="term" value="F:single-stranded DNA binding"/>
    <property type="evidence" value="ECO:0007669"/>
    <property type="project" value="UniProtKB-UniRule"/>
</dbReference>
<evidence type="ECO:0000256" key="3">
    <source>
        <dbReference type="ARBA" id="ARBA00020170"/>
    </source>
</evidence>
<dbReference type="NCBIfam" id="TIGR00611">
    <property type="entry name" value="recf"/>
    <property type="match status" value="1"/>
</dbReference>
<evidence type="ECO:0000256" key="11">
    <source>
        <dbReference type="ARBA" id="ARBA00023236"/>
    </source>
</evidence>
<dbReference type="PANTHER" id="PTHR32182">
    <property type="entry name" value="DNA REPLICATION AND REPAIR PROTEIN RECF"/>
    <property type="match status" value="1"/>
</dbReference>
<dbReference type="Gene3D" id="1.20.1050.90">
    <property type="entry name" value="RecF/RecN/SMC, N-terminal domain"/>
    <property type="match status" value="1"/>
</dbReference>
<evidence type="ECO:0000256" key="5">
    <source>
        <dbReference type="ARBA" id="ARBA00022705"/>
    </source>
</evidence>
<dbReference type="Pfam" id="PF02463">
    <property type="entry name" value="SMC_N"/>
    <property type="match status" value="1"/>
</dbReference>
<evidence type="ECO:0000256" key="2">
    <source>
        <dbReference type="ARBA" id="ARBA00008016"/>
    </source>
</evidence>
<keyword evidence="8 12" id="KW-0067">ATP-binding</keyword>
<keyword evidence="7 12" id="KW-0227">DNA damage</keyword>
<keyword evidence="4 12" id="KW-0963">Cytoplasm</keyword>
<evidence type="ECO:0000256" key="4">
    <source>
        <dbReference type="ARBA" id="ARBA00022490"/>
    </source>
</evidence>
<keyword evidence="6 12" id="KW-0547">Nucleotide-binding</keyword>
<dbReference type="Gene3D" id="3.40.50.300">
    <property type="entry name" value="P-loop containing nucleotide triphosphate hydrolases"/>
    <property type="match status" value="1"/>
</dbReference>
<dbReference type="AlphaFoldDB" id="A0A8I0A969"/>
<dbReference type="GO" id="GO:0005524">
    <property type="term" value="F:ATP binding"/>
    <property type="evidence" value="ECO:0007669"/>
    <property type="project" value="UniProtKB-UniRule"/>
</dbReference>
<dbReference type="CDD" id="cd03242">
    <property type="entry name" value="ABC_RecF"/>
    <property type="match status" value="1"/>
</dbReference>
<dbReference type="SUPFAM" id="SSF52540">
    <property type="entry name" value="P-loop containing nucleoside triphosphate hydrolases"/>
    <property type="match status" value="1"/>
</dbReference>
<dbReference type="InterPro" id="IPR027417">
    <property type="entry name" value="P-loop_NTPase"/>
</dbReference>
<dbReference type="GO" id="GO:0006302">
    <property type="term" value="P:double-strand break repair"/>
    <property type="evidence" value="ECO:0007669"/>
    <property type="project" value="TreeGrafter"/>
</dbReference>
<feature type="domain" description="RecF/RecN/SMC N-terminal" evidence="14">
    <location>
        <begin position="3"/>
        <end position="331"/>
    </location>
</feature>
<dbReference type="EMBL" id="JACOOT010000009">
    <property type="protein sequence ID" value="MBC5650290.1"/>
    <property type="molecule type" value="Genomic_DNA"/>
</dbReference>
<dbReference type="Proteomes" id="UP000652847">
    <property type="component" value="Unassembled WGS sequence"/>
</dbReference>
<dbReference type="InterPro" id="IPR001238">
    <property type="entry name" value="DNA-binding_RecF"/>
</dbReference>
<evidence type="ECO:0000256" key="6">
    <source>
        <dbReference type="ARBA" id="ARBA00022741"/>
    </source>
</evidence>
<evidence type="ECO:0000256" key="10">
    <source>
        <dbReference type="ARBA" id="ARBA00023204"/>
    </source>
</evidence>
<evidence type="ECO:0000256" key="12">
    <source>
        <dbReference type="HAMAP-Rule" id="MF_00365"/>
    </source>
</evidence>
<evidence type="ECO:0000256" key="13">
    <source>
        <dbReference type="RuleBase" id="RU000578"/>
    </source>
</evidence>
<keyword evidence="9 12" id="KW-0238">DNA-binding</keyword>
<dbReference type="GO" id="GO:0006260">
    <property type="term" value="P:DNA replication"/>
    <property type="evidence" value="ECO:0007669"/>
    <property type="project" value="UniProtKB-UniRule"/>
</dbReference>
<dbReference type="PROSITE" id="PS00618">
    <property type="entry name" value="RECF_2"/>
    <property type="match status" value="1"/>
</dbReference>
<comment type="function">
    <text evidence="12 13">The RecF protein is involved in DNA metabolism; it is required for DNA replication and normal SOS inducibility. RecF binds preferentially to single-stranded, linear DNA. It also seems to bind ATP.</text>
</comment>
<dbReference type="InterPro" id="IPR018078">
    <property type="entry name" value="DNA-binding_RecF_CS"/>
</dbReference>
<dbReference type="GO" id="GO:0005737">
    <property type="term" value="C:cytoplasm"/>
    <property type="evidence" value="ECO:0007669"/>
    <property type="project" value="UniProtKB-SubCell"/>
</dbReference>
<reference evidence="15 16" key="1">
    <citation type="submission" date="2020-08" db="EMBL/GenBank/DDBJ databases">
        <title>Genome public.</title>
        <authorList>
            <person name="Liu C."/>
            <person name="Sun Q."/>
        </authorList>
    </citation>
    <scope>NUCLEOTIDE SEQUENCE [LARGE SCALE GENOMIC DNA]</scope>
    <source>
        <strain evidence="15 16">BX17</strain>
    </source>
</reference>
<accession>A0A8I0A969</accession>